<evidence type="ECO:0000313" key="4">
    <source>
        <dbReference type="EMBL" id="CAI0380906.1"/>
    </source>
</evidence>
<dbReference type="SUPFAM" id="SSF49723">
    <property type="entry name" value="Lipase/lipooxygenase domain (PLAT/LH2 domain)"/>
    <property type="match status" value="1"/>
</dbReference>
<name>A0AAV0H791_9ROSI</name>
<accession>A0AAV0H791</accession>
<proteinExistence type="predicted"/>
<feature type="domain" description="PLAT" evidence="3">
    <location>
        <begin position="32"/>
        <end position="158"/>
    </location>
</feature>
<dbReference type="AlphaFoldDB" id="A0AAV0H791"/>
<sequence>MKSLLFSFLVFSTLFFLPVRSDDHMQEEDSECVYTFYVKTGSGFKSGTDSKISVSIGDPTGRSAWIPNLQQWGLMGPGHDYYERGHVDIFSGRAPCIGAPICRLNLTSDGSGSHHGWYCDYVEVTFTGAHKQCRQTIFYVDQWLATDAAPYRLTALLDGCGRWTSEGAKEVEAGNRLGNVGGRLVVGNPRPAPVVELSASA</sequence>
<evidence type="ECO:0000313" key="5">
    <source>
        <dbReference type="Proteomes" id="UP001154282"/>
    </source>
</evidence>
<gene>
    <name evidence="4" type="ORF">LITE_LOCUS2881</name>
</gene>
<dbReference type="PROSITE" id="PS50095">
    <property type="entry name" value="PLAT"/>
    <property type="match status" value="1"/>
</dbReference>
<keyword evidence="5" id="KW-1185">Reference proteome</keyword>
<evidence type="ECO:0000259" key="3">
    <source>
        <dbReference type="PROSITE" id="PS50095"/>
    </source>
</evidence>
<dbReference type="InterPro" id="IPR036392">
    <property type="entry name" value="PLAT/LH2_dom_sf"/>
</dbReference>
<feature type="signal peptide" evidence="2">
    <location>
        <begin position="1"/>
        <end position="21"/>
    </location>
</feature>
<dbReference type="Pfam" id="PF01477">
    <property type="entry name" value="PLAT"/>
    <property type="match status" value="1"/>
</dbReference>
<dbReference type="Gene3D" id="2.60.60.20">
    <property type="entry name" value="PLAT/LH2 domain"/>
    <property type="match status" value="1"/>
</dbReference>
<dbReference type="EMBL" id="CAMGYJ010000002">
    <property type="protein sequence ID" value="CAI0380906.1"/>
    <property type="molecule type" value="Genomic_DNA"/>
</dbReference>
<comment type="caution">
    <text evidence="4">The sequence shown here is derived from an EMBL/GenBank/DDBJ whole genome shotgun (WGS) entry which is preliminary data.</text>
</comment>
<comment type="caution">
    <text evidence="1">Lacks conserved residue(s) required for the propagation of feature annotation.</text>
</comment>
<reference evidence="4" key="1">
    <citation type="submission" date="2022-08" db="EMBL/GenBank/DDBJ databases">
        <authorList>
            <person name="Gutierrez-Valencia J."/>
        </authorList>
    </citation>
    <scope>NUCLEOTIDE SEQUENCE</scope>
</reference>
<evidence type="ECO:0000256" key="1">
    <source>
        <dbReference type="PROSITE-ProRule" id="PRU00152"/>
    </source>
</evidence>
<protein>
    <recommendedName>
        <fullName evidence="3">PLAT domain-containing protein</fullName>
    </recommendedName>
</protein>
<dbReference type="PANTHER" id="PTHR31718:SF47">
    <property type="entry name" value="OS06G0206401 PROTEIN"/>
    <property type="match status" value="1"/>
</dbReference>
<dbReference type="PANTHER" id="PTHR31718">
    <property type="entry name" value="PLAT DOMAIN-CONTAINING PROTEIN"/>
    <property type="match status" value="1"/>
</dbReference>
<organism evidence="4 5">
    <name type="scientific">Linum tenue</name>
    <dbReference type="NCBI Taxonomy" id="586396"/>
    <lineage>
        <taxon>Eukaryota</taxon>
        <taxon>Viridiplantae</taxon>
        <taxon>Streptophyta</taxon>
        <taxon>Embryophyta</taxon>
        <taxon>Tracheophyta</taxon>
        <taxon>Spermatophyta</taxon>
        <taxon>Magnoliopsida</taxon>
        <taxon>eudicotyledons</taxon>
        <taxon>Gunneridae</taxon>
        <taxon>Pentapetalae</taxon>
        <taxon>rosids</taxon>
        <taxon>fabids</taxon>
        <taxon>Malpighiales</taxon>
        <taxon>Linaceae</taxon>
        <taxon>Linum</taxon>
    </lineage>
</organism>
<dbReference type="Proteomes" id="UP001154282">
    <property type="component" value="Unassembled WGS sequence"/>
</dbReference>
<keyword evidence="2" id="KW-0732">Signal</keyword>
<evidence type="ECO:0000256" key="2">
    <source>
        <dbReference type="SAM" id="SignalP"/>
    </source>
</evidence>
<feature type="chain" id="PRO_5043863551" description="PLAT domain-containing protein" evidence="2">
    <location>
        <begin position="22"/>
        <end position="201"/>
    </location>
</feature>
<dbReference type="InterPro" id="IPR001024">
    <property type="entry name" value="PLAT/LH2_dom"/>
</dbReference>